<organism evidence="1 2">
    <name type="scientific">Pleurotus cornucopiae</name>
    <name type="common">Cornucopia mushroom</name>
    <dbReference type="NCBI Taxonomy" id="5321"/>
    <lineage>
        <taxon>Eukaryota</taxon>
        <taxon>Fungi</taxon>
        <taxon>Dikarya</taxon>
        <taxon>Basidiomycota</taxon>
        <taxon>Agaricomycotina</taxon>
        <taxon>Agaricomycetes</taxon>
        <taxon>Agaricomycetidae</taxon>
        <taxon>Agaricales</taxon>
        <taxon>Pleurotineae</taxon>
        <taxon>Pleurotaceae</taxon>
        <taxon>Pleurotus</taxon>
    </lineage>
</organism>
<keyword evidence="2" id="KW-1185">Reference proteome</keyword>
<dbReference type="EMBL" id="WQMT02000009">
    <property type="protein sequence ID" value="KAG9218758.1"/>
    <property type="molecule type" value="Genomic_DNA"/>
</dbReference>
<reference evidence="1 2" key="1">
    <citation type="journal article" date="2021" name="Appl. Environ. Microbiol.">
        <title>Genetic linkage and physical mapping for an oyster mushroom Pleurotus cornucopiae and QTL analysis for the trait cap color.</title>
        <authorList>
            <person name="Zhang Y."/>
            <person name="Gao W."/>
            <person name="Sonnenberg A."/>
            <person name="Chen Q."/>
            <person name="Zhang J."/>
            <person name="Huang C."/>
        </authorList>
    </citation>
    <scope>NUCLEOTIDE SEQUENCE [LARGE SCALE GENOMIC DNA]</scope>
    <source>
        <strain evidence="1">CCMSSC00406</strain>
    </source>
</reference>
<name>A0ACB7IMJ9_PLECO</name>
<protein>
    <submittedName>
        <fullName evidence="1">Uncharacterized protein</fullName>
    </submittedName>
</protein>
<evidence type="ECO:0000313" key="1">
    <source>
        <dbReference type="EMBL" id="KAG9218758.1"/>
    </source>
</evidence>
<proteinExistence type="predicted"/>
<evidence type="ECO:0000313" key="2">
    <source>
        <dbReference type="Proteomes" id="UP000824881"/>
    </source>
</evidence>
<sequence length="650" mass="70255">MPLVVPLLRIVMVFLNVYDSFKTLKAPPISSRTGGRSSIRGKTQRKRDMKGCLAVWVVWCCFVSYERFLERVVSLFIPFYDEMKSLVMLFLILTRARGAEPIYLHVIRPLLKPYTSTLDICLDLVCMIGDMIFTAFMMPIHLCFPYWNYFFGNGSEATGVHGAASTASLLNPATHCLSVESNGHASKQANKLRPPASKKSSRSLIVADSKQPTDLRRYPASEITRAGNSVRSQTAGAGTSKKPTALRPKNSRVASQPQPQPRPRSQRKTSGSVSEPQPAVWQPSAAYQDSDEEVRTSAPSDPTATPQTPAHATTVSGLPVTTEEQTEEWRKYPPLPSAYPPTPLVVAAPLTAATSDKPASDGVLPIIEEPSEASDNEGHVNDQEPALEPEEDISSDEDDSDQDFDATMRTPRKNRLAGAGVYNDDAGMASSASSSSSSIHSRSTTLDTIDNASSLRTGTTSESEALSFSDSSSGTRNRLHSRTTALKAGNGNKVLEKASSKTLNGRSTIRAKSQSQAYMVKMSQQQIVRSMSVSTVSDDDSDAPPLGDENKETSSLVDTAVEAKRRKVLPLRNPPSANGARTTRAAAKGRDGKIAVAKEKAPTERIKSSGPKPRAGRQAAVVPQTRPVQSAGTSGETDEPQPPSQRTIRR</sequence>
<gene>
    <name evidence="1" type="ORF">CCMSSC00406_0001128</name>
</gene>
<dbReference type="Proteomes" id="UP000824881">
    <property type="component" value="Unassembled WGS sequence"/>
</dbReference>
<accession>A0ACB7IMJ9</accession>
<comment type="caution">
    <text evidence="1">The sequence shown here is derived from an EMBL/GenBank/DDBJ whole genome shotgun (WGS) entry which is preliminary data.</text>
</comment>